<feature type="compositionally biased region" description="Low complexity" evidence="2">
    <location>
        <begin position="7"/>
        <end position="21"/>
    </location>
</feature>
<dbReference type="InterPro" id="IPR042002">
    <property type="entry name" value="Sortase_C"/>
</dbReference>
<dbReference type="Pfam" id="PF04203">
    <property type="entry name" value="Sortase"/>
    <property type="match status" value="1"/>
</dbReference>
<keyword evidence="3" id="KW-0812">Transmembrane</keyword>
<evidence type="ECO:0000256" key="2">
    <source>
        <dbReference type="SAM" id="MobiDB-lite"/>
    </source>
</evidence>
<evidence type="ECO:0000313" key="5">
    <source>
        <dbReference type="Proteomes" id="UP000705983"/>
    </source>
</evidence>
<accession>A0ABS2TH29</accession>
<evidence type="ECO:0000313" key="4">
    <source>
        <dbReference type="EMBL" id="MBM9433951.1"/>
    </source>
</evidence>
<sequence>MSETMESSTYGTPPSSGSKSGFTNARTPIVLLIIAMIGFGALTYPSAANWFASLTQRSDVASYVRQIENIPVQELTDTLRDAEEYNSHVPAGVLRDPYSGSSSDQAGDPGYQQYLSTLTASENGVIGEMRYPRLDISLPIYHGTSDDVLRRGVGHLYGSSLPIGGPSTHSVLTSHSGLLSASLFTDLPKAAVGDVFTVNVMGEDRYYEVRQIETVLPEETQSLRISTGQDRVTLVTCTPTGINSHRLLVHGERIDAPVGSDGKELASSGETAGFPWWALGFISGSALVAFILFKPVNRRKAPNGATEHVFDSKWEGLR</sequence>
<feature type="transmembrane region" description="Helical" evidence="3">
    <location>
        <begin position="274"/>
        <end position="293"/>
    </location>
</feature>
<dbReference type="InterPro" id="IPR023365">
    <property type="entry name" value="Sortase_dom-sf"/>
</dbReference>
<dbReference type="Proteomes" id="UP000705983">
    <property type="component" value="Unassembled WGS sequence"/>
</dbReference>
<feature type="region of interest" description="Disordered" evidence="2">
    <location>
        <begin position="1"/>
        <end position="21"/>
    </location>
</feature>
<organism evidence="4 5">
    <name type="scientific">Flaviflexus equikiangi</name>
    <dbReference type="NCBI Taxonomy" id="2758573"/>
    <lineage>
        <taxon>Bacteria</taxon>
        <taxon>Bacillati</taxon>
        <taxon>Actinomycetota</taxon>
        <taxon>Actinomycetes</taxon>
        <taxon>Actinomycetales</taxon>
        <taxon>Actinomycetaceae</taxon>
        <taxon>Flaviflexus</taxon>
    </lineage>
</organism>
<dbReference type="NCBIfam" id="NF033745">
    <property type="entry name" value="class_C_sortase"/>
    <property type="match status" value="1"/>
</dbReference>
<dbReference type="NCBIfam" id="TIGR01076">
    <property type="entry name" value="sortase_fam"/>
    <property type="match status" value="1"/>
</dbReference>
<reference evidence="5" key="1">
    <citation type="submission" date="2021-02" db="EMBL/GenBank/DDBJ databases">
        <title>Leucobacter sp. CX169.</title>
        <authorList>
            <person name="Cheng Y."/>
        </authorList>
    </citation>
    <scope>NUCLEOTIDE SEQUENCE [LARGE SCALE GENOMIC DNA]</scope>
    <source>
        <strain evidence="5">JY899</strain>
    </source>
</reference>
<comment type="caution">
    <text evidence="4">The sequence shown here is derived from an EMBL/GenBank/DDBJ whole genome shotgun (WGS) entry which is preliminary data.</text>
</comment>
<dbReference type="Gene3D" id="2.40.260.10">
    <property type="entry name" value="Sortase"/>
    <property type="match status" value="1"/>
</dbReference>
<evidence type="ECO:0000256" key="3">
    <source>
        <dbReference type="SAM" id="Phobius"/>
    </source>
</evidence>
<keyword evidence="5" id="KW-1185">Reference proteome</keyword>
<feature type="region of interest" description="Disordered" evidence="2">
    <location>
        <begin position="90"/>
        <end position="110"/>
    </location>
</feature>
<dbReference type="EMBL" id="JAFFJS010000006">
    <property type="protein sequence ID" value="MBM9433951.1"/>
    <property type="molecule type" value="Genomic_DNA"/>
</dbReference>
<feature type="transmembrane region" description="Helical" evidence="3">
    <location>
        <begin position="29"/>
        <end position="52"/>
    </location>
</feature>
<keyword evidence="1" id="KW-0378">Hydrolase</keyword>
<keyword evidence="3" id="KW-0472">Membrane</keyword>
<dbReference type="SUPFAM" id="SSF63817">
    <property type="entry name" value="Sortase"/>
    <property type="match status" value="1"/>
</dbReference>
<protein>
    <submittedName>
        <fullName evidence="4">Class C sortase</fullName>
    </submittedName>
</protein>
<proteinExistence type="predicted"/>
<dbReference type="CDD" id="cd05827">
    <property type="entry name" value="Sortase_C"/>
    <property type="match status" value="1"/>
</dbReference>
<dbReference type="InterPro" id="IPR005754">
    <property type="entry name" value="Sortase"/>
</dbReference>
<name>A0ABS2TH29_9ACTO</name>
<gene>
    <name evidence="4" type="ORF">JVW63_09625</name>
</gene>
<evidence type="ECO:0000256" key="1">
    <source>
        <dbReference type="ARBA" id="ARBA00022801"/>
    </source>
</evidence>
<keyword evidence="3" id="KW-1133">Transmembrane helix</keyword>